<evidence type="ECO:0000313" key="3">
    <source>
        <dbReference type="EMBL" id="MCL7050314.1"/>
    </source>
</evidence>
<comment type="caution">
    <text evidence="3">The sequence shown here is derived from an EMBL/GenBank/DDBJ whole genome shotgun (WGS) entry which is preliminary data.</text>
</comment>
<evidence type="ECO:0000256" key="1">
    <source>
        <dbReference type="SAM" id="MobiDB-lite"/>
    </source>
</evidence>
<sequence>HPNGSCASKQSRSKKNSGKAKRTLTAKKSKKVQSTGSELSGLLSACQATDELCKSYSVSNSISAENWMAVLEGVPDLDEDLRLDAVNLLGRNPLSAQIFVLMSPDIRKKWLIAKLRGN</sequence>
<evidence type="ECO:0000313" key="4">
    <source>
        <dbReference type="Proteomes" id="UP001177140"/>
    </source>
</evidence>
<feature type="compositionally biased region" description="Basic residues" evidence="1">
    <location>
        <begin position="11"/>
        <end position="31"/>
    </location>
</feature>
<dbReference type="AlphaFoldDB" id="A0AA41VZX1"/>
<organism evidence="3 4">
    <name type="scientific">Papaver nudicaule</name>
    <name type="common">Iceland poppy</name>
    <dbReference type="NCBI Taxonomy" id="74823"/>
    <lineage>
        <taxon>Eukaryota</taxon>
        <taxon>Viridiplantae</taxon>
        <taxon>Streptophyta</taxon>
        <taxon>Embryophyta</taxon>
        <taxon>Tracheophyta</taxon>
        <taxon>Spermatophyta</taxon>
        <taxon>Magnoliopsida</taxon>
        <taxon>Ranunculales</taxon>
        <taxon>Papaveraceae</taxon>
        <taxon>Papaveroideae</taxon>
        <taxon>Papaver</taxon>
    </lineage>
</organism>
<dbReference type="Proteomes" id="UP001177140">
    <property type="component" value="Unassembled WGS sequence"/>
</dbReference>
<proteinExistence type="predicted"/>
<dbReference type="InterPro" id="IPR056253">
    <property type="entry name" value="At2g29880-like_C"/>
</dbReference>
<keyword evidence="4" id="KW-1185">Reference proteome</keyword>
<protein>
    <recommendedName>
        <fullName evidence="2">At2g29880-like C-terminal domain-containing protein</fullName>
    </recommendedName>
</protein>
<feature type="non-terminal residue" evidence="3">
    <location>
        <position position="118"/>
    </location>
</feature>
<feature type="region of interest" description="Disordered" evidence="1">
    <location>
        <begin position="1"/>
        <end position="38"/>
    </location>
</feature>
<dbReference type="EMBL" id="JAJJMA010326304">
    <property type="protein sequence ID" value="MCL7050314.1"/>
    <property type="molecule type" value="Genomic_DNA"/>
</dbReference>
<evidence type="ECO:0000259" key="2">
    <source>
        <dbReference type="Pfam" id="PF24769"/>
    </source>
</evidence>
<dbReference type="Pfam" id="PF24769">
    <property type="entry name" value="At2g29880_C"/>
    <property type="match status" value="1"/>
</dbReference>
<feature type="domain" description="At2g29880-like C-terminal" evidence="2">
    <location>
        <begin position="73"/>
        <end position="111"/>
    </location>
</feature>
<name>A0AA41VZX1_PAPNU</name>
<reference evidence="3" key="1">
    <citation type="submission" date="2022-03" db="EMBL/GenBank/DDBJ databases">
        <title>A functionally conserved STORR gene fusion in Papaver species that diverged 16.8 million years ago.</title>
        <authorList>
            <person name="Catania T."/>
        </authorList>
    </citation>
    <scope>NUCLEOTIDE SEQUENCE</scope>
    <source>
        <strain evidence="3">S-191538</strain>
    </source>
</reference>
<feature type="compositionally biased region" description="Polar residues" evidence="1">
    <location>
        <begin position="1"/>
        <end position="10"/>
    </location>
</feature>
<gene>
    <name evidence="3" type="ORF">MKW94_000467</name>
</gene>
<accession>A0AA41VZX1</accession>